<reference evidence="3 4" key="1">
    <citation type="submission" date="2024-07" db="EMBL/GenBank/DDBJ databases">
        <title>Section-level genome sequencing and comparative genomics of Aspergillus sections Usti and Cavernicolus.</title>
        <authorList>
            <consortium name="Lawrence Berkeley National Laboratory"/>
            <person name="Nybo J.L."/>
            <person name="Vesth T.C."/>
            <person name="Theobald S."/>
            <person name="Frisvad J.C."/>
            <person name="Larsen T.O."/>
            <person name="Kjaerboelling I."/>
            <person name="Rothschild-Mancinelli K."/>
            <person name="Lyhne E.K."/>
            <person name="Kogle M.E."/>
            <person name="Barry K."/>
            <person name="Clum A."/>
            <person name="Na H."/>
            <person name="Ledsgaard L."/>
            <person name="Lin J."/>
            <person name="Lipzen A."/>
            <person name="Kuo A."/>
            <person name="Riley R."/>
            <person name="Mondo S."/>
            <person name="Labutti K."/>
            <person name="Haridas S."/>
            <person name="Pangalinan J."/>
            <person name="Salamov A.A."/>
            <person name="Simmons B.A."/>
            <person name="Magnuson J.K."/>
            <person name="Chen J."/>
            <person name="Drula E."/>
            <person name="Henrissat B."/>
            <person name="Wiebenga A."/>
            <person name="Lubbers R.J."/>
            <person name="Gomes A.C."/>
            <person name="Makela M.R."/>
            <person name="Stajich J."/>
            <person name="Grigoriev I.V."/>
            <person name="Mortensen U.H."/>
            <person name="De Vries R.P."/>
            <person name="Baker S.E."/>
            <person name="Andersen M.R."/>
        </authorList>
    </citation>
    <scope>NUCLEOTIDE SEQUENCE [LARGE SCALE GENOMIC DNA]</scope>
    <source>
        <strain evidence="3 4">CBS 588.65</strain>
    </source>
</reference>
<feature type="repeat" description="TPR" evidence="1">
    <location>
        <begin position="762"/>
        <end position="795"/>
    </location>
</feature>
<name>A0ABR4HQX1_9EURO</name>
<dbReference type="SUPFAM" id="SSF48452">
    <property type="entry name" value="TPR-like"/>
    <property type="match status" value="1"/>
</dbReference>
<dbReference type="PANTHER" id="PTHR46082">
    <property type="entry name" value="ATP/GTP-BINDING PROTEIN-RELATED"/>
    <property type="match status" value="1"/>
</dbReference>
<dbReference type="SUPFAM" id="SSF53167">
    <property type="entry name" value="Purine and uridine phosphorylases"/>
    <property type="match status" value="1"/>
</dbReference>
<dbReference type="SUPFAM" id="SSF52540">
    <property type="entry name" value="P-loop containing nucleoside triphosphate hydrolases"/>
    <property type="match status" value="1"/>
</dbReference>
<dbReference type="PROSITE" id="PS50005">
    <property type="entry name" value="TPR"/>
    <property type="match status" value="1"/>
</dbReference>
<evidence type="ECO:0000313" key="3">
    <source>
        <dbReference type="EMBL" id="KAL2817108.1"/>
    </source>
</evidence>
<dbReference type="InterPro" id="IPR053137">
    <property type="entry name" value="NLR-like"/>
</dbReference>
<sequence>MSLVAQLEDCTIVWLCPLEVELRAAIAMLDRVSEAIPPRARGQQVVYTIGEIGHHKVAVVGYYQEQGLAASGSMAAEVIRDLPNLQFGLLVGIAGGIPSSTNDMQLGDVAVAVPEGDRPGVVGYDLGKQGEDGEYELKHWQNSTLPLLRSVINLIRARNDSRFTRHLHITDERPEFQRPDAGVRPSRMLPKVHYGTILSGNTVIKSQSRRDQLRDMYGGIAVEMEAAGIMTRLPVAVIRGISDFADSSKNSTWQPYAAIAAAAYAKEVLLCLPGTCASDHILPDSRDMRVKELISLDRRNKGLRLAQTLPEKSAFVGRKEEMAFLEEELGFPTQPPIQKTVVCLWGLTGIGKSQLAAKFVNQQLASHPGREIFWINGESQESFERSVLGMLKTKQDSGLCTSYQTGPPGMSEEERRTFVNLFFAEVGRLCDGRWLLVIDGVNEWKSSNAEDALSYNIHSIINGLNRGFILLTSQRRDVVERYHLVREVKGLKDEDAITLLNSQIHPQLLEGAPDLISLLKGLPLALRLATSVISRYRFQIREYVELWKSHGDTGEILGPDQTLYRSMELSLEELERVDPIAANILALFSFLDHNDLWYELCHNAAGDTFPLWLQDLARNKTPFRSYYPLLADLSFIELKVSPSGCRRWETHPAIQAVARRRAKTKEQEYIRCVISLVAAEVPRSSKANAWATMRRLVPHVQLCWGYIKGRRWGPSADLVDLESLARVFRQVGYYDEASVIYRMIVHGLGRQNPTPNNLGFLADVLTNLGLVYTYQRNFAPALTVFDKSSNLMSELGTLTPDTSMSLAYNKAVVFMMTDRLDEAEKLLQKARRSLCLRILNDLGEVLLRKGEVLEAYNLFRHVYSSHRNWQGEPHPAQVSLKLNMGRTMTRLGNFSEARDLLLEVISIYTDWWGRRHPETIRAVDELAWTFLEEAKEKQAKGENTEAELRSAEELWNEALIFYHCTDVDGSDTVARLEANLTLLYSCRRPAFDS</sequence>
<dbReference type="Gene3D" id="1.25.40.10">
    <property type="entry name" value="Tetratricopeptide repeat domain"/>
    <property type="match status" value="2"/>
</dbReference>
<dbReference type="PANTHER" id="PTHR46082:SF11">
    <property type="entry name" value="AAA+ ATPASE DOMAIN-CONTAINING PROTEIN-RELATED"/>
    <property type="match status" value="1"/>
</dbReference>
<gene>
    <name evidence="3" type="ORF">BJX63DRAFT_419685</name>
</gene>
<dbReference type="Gene3D" id="3.40.50.1580">
    <property type="entry name" value="Nucleoside phosphorylase domain"/>
    <property type="match status" value="1"/>
</dbReference>
<evidence type="ECO:0000256" key="1">
    <source>
        <dbReference type="PROSITE-ProRule" id="PRU00339"/>
    </source>
</evidence>
<comment type="caution">
    <text evidence="3">The sequence shown here is derived from an EMBL/GenBank/DDBJ whole genome shotgun (WGS) entry which is preliminary data.</text>
</comment>
<dbReference type="Proteomes" id="UP001610334">
    <property type="component" value="Unassembled WGS sequence"/>
</dbReference>
<dbReference type="InterPro" id="IPR011990">
    <property type="entry name" value="TPR-like_helical_dom_sf"/>
</dbReference>
<evidence type="ECO:0000313" key="4">
    <source>
        <dbReference type="Proteomes" id="UP001610334"/>
    </source>
</evidence>
<keyword evidence="1" id="KW-0802">TPR repeat</keyword>
<dbReference type="InterPro" id="IPR027417">
    <property type="entry name" value="P-loop_NTPase"/>
</dbReference>
<organism evidence="3 4">
    <name type="scientific">Aspergillus granulosus</name>
    <dbReference type="NCBI Taxonomy" id="176169"/>
    <lineage>
        <taxon>Eukaryota</taxon>
        <taxon>Fungi</taxon>
        <taxon>Dikarya</taxon>
        <taxon>Ascomycota</taxon>
        <taxon>Pezizomycotina</taxon>
        <taxon>Eurotiomycetes</taxon>
        <taxon>Eurotiomycetidae</taxon>
        <taxon>Eurotiales</taxon>
        <taxon>Aspergillaceae</taxon>
        <taxon>Aspergillus</taxon>
        <taxon>Aspergillus subgen. Nidulantes</taxon>
    </lineage>
</organism>
<proteinExistence type="predicted"/>
<dbReference type="PRINTS" id="PR00364">
    <property type="entry name" value="DISEASERSIST"/>
</dbReference>
<protein>
    <recommendedName>
        <fullName evidence="2">Nucleoside phosphorylase domain-containing protein</fullName>
    </recommendedName>
</protein>
<dbReference type="InterPro" id="IPR000845">
    <property type="entry name" value="Nucleoside_phosphorylase_d"/>
</dbReference>
<dbReference type="Gene3D" id="3.40.50.300">
    <property type="entry name" value="P-loop containing nucleotide triphosphate hydrolases"/>
    <property type="match status" value="1"/>
</dbReference>
<dbReference type="InterPro" id="IPR035994">
    <property type="entry name" value="Nucleoside_phosphorylase_sf"/>
</dbReference>
<evidence type="ECO:0000259" key="2">
    <source>
        <dbReference type="Pfam" id="PF01048"/>
    </source>
</evidence>
<dbReference type="EMBL" id="JBFXLT010000019">
    <property type="protein sequence ID" value="KAL2817108.1"/>
    <property type="molecule type" value="Genomic_DNA"/>
</dbReference>
<dbReference type="Pfam" id="PF01048">
    <property type="entry name" value="PNP_UDP_1"/>
    <property type="match status" value="1"/>
</dbReference>
<dbReference type="Pfam" id="PF13424">
    <property type="entry name" value="TPR_12"/>
    <property type="match status" value="1"/>
</dbReference>
<keyword evidence="4" id="KW-1185">Reference proteome</keyword>
<dbReference type="SMART" id="SM00028">
    <property type="entry name" value="TPR"/>
    <property type="match status" value="3"/>
</dbReference>
<accession>A0ABR4HQX1</accession>
<dbReference type="InterPro" id="IPR019734">
    <property type="entry name" value="TPR_rpt"/>
</dbReference>
<feature type="domain" description="Nucleoside phosphorylase" evidence="2">
    <location>
        <begin position="12"/>
        <end position="252"/>
    </location>
</feature>